<accession>A0A5C6ED15</accession>
<keyword evidence="2" id="KW-1185">Reference proteome</keyword>
<evidence type="ECO:0000313" key="1">
    <source>
        <dbReference type="EMBL" id="TWU45601.1"/>
    </source>
</evidence>
<name>A0A5C6ED15_9BACT</name>
<reference evidence="1 2" key="1">
    <citation type="submission" date="2019-02" db="EMBL/GenBank/DDBJ databases">
        <title>Deep-cultivation of Planctomycetes and their phenomic and genomic characterization uncovers novel biology.</title>
        <authorList>
            <person name="Wiegand S."/>
            <person name="Jogler M."/>
            <person name="Boedeker C."/>
            <person name="Pinto D."/>
            <person name="Vollmers J."/>
            <person name="Rivas-Marin E."/>
            <person name="Kohn T."/>
            <person name="Peeters S.H."/>
            <person name="Heuer A."/>
            <person name="Rast P."/>
            <person name="Oberbeckmann S."/>
            <person name="Bunk B."/>
            <person name="Jeske O."/>
            <person name="Meyerdierks A."/>
            <person name="Storesund J.E."/>
            <person name="Kallscheuer N."/>
            <person name="Luecker S."/>
            <person name="Lage O.M."/>
            <person name="Pohl T."/>
            <person name="Merkel B.J."/>
            <person name="Hornburger P."/>
            <person name="Mueller R.-W."/>
            <person name="Bruemmer F."/>
            <person name="Labrenz M."/>
            <person name="Spormann A.M."/>
            <person name="Op Den Camp H."/>
            <person name="Overmann J."/>
            <person name="Amann R."/>
            <person name="Jetten M.S.M."/>
            <person name="Mascher T."/>
            <person name="Medema M.H."/>
            <person name="Devos D.P."/>
            <person name="Kaster A.-K."/>
            <person name="Ovreas L."/>
            <person name="Rohde M."/>
            <person name="Galperin M.Y."/>
            <person name="Jogler C."/>
        </authorList>
    </citation>
    <scope>NUCLEOTIDE SEQUENCE [LARGE SCALE GENOMIC DNA]</scope>
    <source>
        <strain evidence="1 2">Q31b</strain>
    </source>
</reference>
<proteinExistence type="predicted"/>
<dbReference type="RefSeq" id="WP_146598271.1">
    <property type="nucleotide sequence ID" value="NZ_SJPY01000001.1"/>
</dbReference>
<comment type="caution">
    <text evidence="1">The sequence shown here is derived from an EMBL/GenBank/DDBJ whole genome shotgun (WGS) entry which is preliminary data.</text>
</comment>
<dbReference type="OrthoDB" id="292498at2"/>
<protein>
    <submittedName>
        <fullName evidence="1">Uncharacterized protein</fullName>
    </submittedName>
</protein>
<dbReference type="AlphaFoldDB" id="A0A5C6ED15"/>
<dbReference type="Proteomes" id="UP000315471">
    <property type="component" value="Unassembled WGS sequence"/>
</dbReference>
<organism evidence="1 2">
    <name type="scientific">Novipirellula aureliae</name>
    <dbReference type="NCBI Taxonomy" id="2527966"/>
    <lineage>
        <taxon>Bacteria</taxon>
        <taxon>Pseudomonadati</taxon>
        <taxon>Planctomycetota</taxon>
        <taxon>Planctomycetia</taxon>
        <taxon>Pirellulales</taxon>
        <taxon>Pirellulaceae</taxon>
        <taxon>Novipirellula</taxon>
    </lineage>
</organism>
<gene>
    <name evidence="1" type="ORF">Q31b_07760</name>
</gene>
<dbReference type="EMBL" id="SJPY01000001">
    <property type="protein sequence ID" value="TWU45601.1"/>
    <property type="molecule type" value="Genomic_DNA"/>
</dbReference>
<evidence type="ECO:0000313" key="2">
    <source>
        <dbReference type="Proteomes" id="UP000315471"/>
    </source>
</evidence>
<sequence>MRVPHSLPRRLACIALILLGISVGFASPGLDDSVTEPGDLSQQEDSPGAGLNAAKIEDRLEGDFDSRDIAAATSWAGSLGIADWLEPLAPWRTLETLRFQVGDWERSSQAYKMAEC</sequence>